<reference evidence="1" key="1">
    <citation type="submission" date="2019-06" db="EMBL/GenBank/DDBJ databases">
        <authorList>
            <person name="Zheng W."/>
        </authorList>
    </citation>
    <scope>NUCLEOTIDE SEQUENCE</scope>
    <source>
        <strain evidence="1">QDHG01</strain>
    </source>
</reference>
<protein>
    <submittedName>
        <fullName evidence="1">Uncharacterized protein</fullName>
    </submittedName>
</protein>
<dbReference type="Proteomes" id="UP000785679">
    <property type="component" value="Unassembled WGS sequence"/>
</dbReference>
<dbReference type="EMBL" id="RRYP01013204">
    <property type="protein sequence ID" value="TNV76647.1"/>
    <property type="molecule type" value="Genomic_DNA"/>
</dbReference>
<dbReference type="OrthoDB" id="10603116at2759"/>
<organism evidence="1 2">
    <name type="scientific">Halteria grandinella</name>
    <dbReference type="NCBI Taxonomy" id="5974"/>
    <lineage>
        <taxon>Eukaryota</taxon>
        <taxon>Sar</taxon>
        <taxon>Alveolata</taxon>
        <taxon>Ciliophora</taxon>
        <taxon>Intramacronucleata</taxon>
        <taxon>Spirotrichea</taxon>
        <taxon>Stichotrichia</taxon>
        <taxon>Sporadotrichida</taxon>
        <taxon>Halteriidae</taxon>
        <taxon>Halteria</taxon>
    </lineage>
</organism>
<dbReference type="AlphaFoldDB" id="A0A8J8NKB0"/>
<accession>A0A8J8NKB0</accession>
<comment type="caution">
    <text evidence="1">The sequence shown here is derived from an EMBL/GenBank/DDBJ whole genome shotgun (WGS) entry which is preliminary data.</text>
</comment>
<gene>
    <name evidence="1" type="ORF">FGO68_gene3193</name>
</gene>
<keyword evidence="2" id="KW-1185">Reference proteome</keyword>
<sequence length="192" mass="22471">MKAEQKRRTEANEALDDFIQGYLDTLQATLSEKVTPQFTHLKRSIDGIDVMLAKMEKELANQEASIKATVAERKRQGEREVLAAEHLLKNVKASFRVQKEVLDTEQDKMVKEIQAILKNDELQWEQIKTQVSYRLQQIQSFDKTQDFAEAFQEVGDLLEKEERDRENDDQQIIDMLNHICLKMYQKIQKADE</sequence>
<evidence type="ECO:0000313" key="2">
    <source>
        <dbReference type="Proteomes" id="UP000785679"/>
    </source>
</evidence>
<evidence type="ECO:0000313" key="1">
    <source>
        <dbReference type="EMBL" id="TNV76647.1"/>
    </source>
</evidence>
<proteinExistence type="predicted"/>
<name>A0A8J8NKB0_HALGN</name>